<evidence type="ECO:0000256" key="1">
    <source>
        <dbReference type="SAM" id="Phobius"/>
    </source>
</evidence>
<name>A0A8S1Y5A1_PAROT</name>
<gene>
    <name evidence="2" type="ORF">POCTA_138.1.T1440052</name>
</gene>
<accession>A0A8S1Y5A1</accession>
<protein>
    <submittedName>
        <fullName evidence="2">Uncharacterized protein</fullName>
    </submittedName>
</protein>
<evidence type="ECO:0000313" key="3">
    <source>
        <dbReference type="Proteomes" id="UP000683925"/>
    </source>
</evidence>
<dbReference type="AlphaFoldDB" id="A0A8S1Y5A1"/>
<proteinExistence type="predicted"/>
<feature type="transmembrane region" description="Helical" evidence="1">
    <location>
        <begin position="77"/>
        <end position="101"/>
    </location>
</feature>
<keyword evidence="1" id="KW-1133">Transmembrane helix</keyword>
<keyword evidence="1" id="KW-0812">Transmembrane</keyword>
<dbReference type="EMBL" id="CAJJDP010000145">
    <property type="protein sequence ID" value="CAD8208433.1"/>
    <property type="molecule type" value="Genomic_DNA"/>
</dbReference>
<keyword evidence="1" id="KW-0472">Membrane</keyword>
<organism evidence="2 3">
    <name type="scientific">Paramecium octaurelia</name>
    <dbReference type="NCBI Taxonomy" id="43137"/>
    <lineage>
        <taxon>Eukaryota</taxon>
        <taxon>Sar</taxon>
        <taxon>Alveolata</taxon>
        <taxon>Ciliophora</taxon>
        <taxon>Intramacronucleata</taxon>
        <taxon>Oligohymenophorea</taxon>
        <taxon>Peniculida</taxon>
        <taxon>Parameciidae</taxon>
        <taxon>Paramecium</taxon>
    </lineage>
</organism>
<reference evidence="2" key="1">
    <citation type="submission" date="2021-01" db="EMBL/GenBank/DDBJ databases">
        <authorList>
            <consortium name="Genoscope - CEA"/>
            <person name="William W."/>
        </authorList>
    </citation>
    <scope>NUCLEOTIDE SEQUENCE</scope>
</reference>
<comment type="caution">
    <text evidence="2">The sequence shown here is derived from an EMBL/GenBank/DDBJ whole genome shotgun (WGS) entry which is preliminary data.</text>
</comment>
<dbReference type="Proteomes" id="UP000683925">
    <property type="component" value="Unassembled WGS sequence"/>
</dbReference>
<evidence type="ECO:0000313" key="2">
    <source>
        <dbReference type="EMBL" id="CAD8208433.1"/>
    </source>
</evidence>
<keyword evidence="3" id="KW-1185">Reference proteome</keyword>
<sequence>MFTRNQKGIFLGLASNGQQNSECQESRSKIFAQSQIPRIKYEDNLLTYTNGYAIKNKWDLIVQQLQKEFLTDFSTSLTLIIFMVIPDMNTNANLFLLIILAQHNSK</sequence>